<dbReference type="EMBL" id="BARW01001674">
    <property type="protein sequence ID" value="GAI62438.1"/>
    <property type="molecule type" value="Genomic_DNA"/>
</dbReference>
<proteinExistence type="predicted"/>
<accession>X1Q2J3</accession>
<comment type="caution">
    <text evidence="1">The sequence shown here is derived from an EMBL/GenBank/DDBJ whole genome shotgun (WGS) entry which is preliminary data.</text>
</comment>
<dbReference type="Gene3D" id="3.20.20.70">
    <property type="entry name" value="Aldolase class I"/>
    <property type="match status" value="1"/>
</dbReference>
<sequence length="118" mass="12488">EAGPGAADVVTPSTVLHDPRMTHIEAYRKGLEIVRETAPHVFILGCNVSQNMRSMGAAFGLIDAMRIGPDNGGAGSGRWNSVMVGPHYGSNLYFLKPPVMKTAADLIFSAAAILCMDS</sequence>
<organism evidence="1">
    <name type="scientific">marine sediment metagenome</name>
    <dbReference type="NCBI Taxonomy" id="412755"/>
    <lineage>
        <taxon>unclassified sequences</taxon>
        <taxon>metagenomes</taxon>
        <taxon>ecological metagenomes</taxon>
    </lineage>
</organism>
<reference evidence="1" key="1">
    <citation type="journal article" date="2014" name="Front. Microbiol.">
        <title>High frequency of phylogenetically diverse reductive dehalogenase-homologous genes in deep subseafloor sedimentary metagenomes.</title>
        <authorList>
            <person name="Kawai M."/>
            <person name="Futagami T."/>
            <person name="Toyoda A."/>
            <person name="Takaki Y."/>
            <person name="Nishi S."/>
            <person name="Hori S."/>
            <person name="Arai W."/>
            <person name="Tsubouchi T."/>
            <person name="Morono Y."/>
            <person name="Uchiyama I."/>
            <person name="Ito T."/>
            <person name="Fujiyama A."/>
            <person name="Inagaki F."/>
            <person name="Takami H."/>
        </authorList>
    </citation>
    <scope>NUCLEOTIDE SEQUENCE</scope>
    <source>
        <strain evidence="1">Expedition CK06-06</strain>
    </source>
</reference>
<evidence type="ECO:0000313" key="1">
    <source>
        <dbReference type="EMBL" id="GAI62438.1"/>
    </source>
</evidence>
<name>X1Q2J3_9ZZZZ</name>
<dbReference type="InterPro" id="IPR013785">
    <property type="entry name" value="Aldolase_TIM"/>
</dbReference>
<dbReference type="AlphaFoldDB" id="X1Q2J3"/>
<protein>
    <submittedName>
        <fullName evidence="1">Uncharacterized protein</fullName>
    </submittedName>
</protein>
<feature type="non-terminal residue" evidence="1">
    <location>
        <position position="1"/>
    </location>
</feature>
<gene>
    <name evidence="1" type="ORF">S12H4_05158</name>
</gene>